<dbReference type="PANTHER" id="PTHR13318">
    <property type="entry name" value="PARTNER OF PAIRED, ISOFORM B-RELATED"/>
    <property type="match status" value="1"/>
</dbReference>
<dbReference type="Gene3D" id="3.80.10.10">
    <property type="entry name" value="Ribonuclease Inhibitor"/>
    <property type="match status" value="1"/>
</dbReference>
<evidence type="ECO:0000313" key="2">
    <source>
        <dbReference type="EMBL" id="CDS12662.1"/>
    </source>
</evidence>
<accession>A0A077X0U8</accession>
<dbReference type="GO" id="GO:0019005">
    <property type="term" value="C:SCF ubiquitin ligase complex"/>
    <property type="evidence" value="ECO:0007669"/>
    <property type="project" value="TreeGrafter"/>
</dbReference>
<dbReference type="InterPro" id="IPR032675">
    <property type="entry name" value="LRR_dom_sf"/>
</dbReference>
<dbReference type="EMBL" id="LK023368">
    <property type="protein sequence ID" value="CDS12662.1"/>
    <property type="molecule type" value="Genomic_DNA"/>
</dbReference>
<dbReference type="InterPro" id="IPR001611">
    <property type="entry name" value="Leu-rich_rpt"/>
</dbReference>
<proteinExistence type="predicted"/>
<evidence type="ECO:0000256" key="1">
    <source>
        <dbReference type="SAM" id="MobiDB-lite"/>
    </source>
</evidence>
<feature type="compositionally biased region" description="Low complexity" evidence="1">
    <location>
        <begin position="323"/>
        <end position="333"/>
    </location>
</feature>
<dbReference type="PANTHER" id="PTHR13318:SF178">
    <property type="entry name" value="OS02G0200900 PROTEIN"/>
    <property type="match status" value="1"/>
</dbReference>
<feature type="region of interest" description="Disordered" evidence="1">
    <location>
        <begin position="313"/>
        <end position="342"/>
    </location>
</feature>
<sequence>MCFISSLLCTSTIQHIPALNRHLLISLGKVEEITWMHSLYHICIQRLAQLVDQDLDLTSIPFDPYLDDLLRAAFQTRNIRLVQSALERIGQSHGSHLGDDKHRHVASISLDPSYRWYNQSTVLKAIETRFPHGICSLNLSHSDTITDDHIFSLKQCTNLQVLDLSYTAITDAGITTLARIIKLDEPHLGLKHLQLLGIAGTHVSDRVLKHLAAIQSLQGMDLSYTTAINADIAISYMARFGYAVLPKRIHQLIGWDEDDSCQCKIPIHKSELTKMMQVDMYPARIPDLKSRSQSNNSGPSHLCLFRQQQPDPCKRNASEMTTKDCTTTTTVQPTKKKQRREQSLEDYLSVIEQEIGSF</sequence>
<evidence type="ECO:0008006" key="3">
    <source>
        <dbReference type="Google" id="ProtNLM"/>
    </source>
</evidence>
<organism evidence="2">
    <name type="scientific">Lichtheimia ramosa</name>
    <dbReference type="NCBI Taxonomy" id="688394"/>
    <lineage>
        <taxon>Eukaryota</taxon>
        <taxon>Fungi</taxon>
        <taxon>Fungi incertae sedis</taxon>
        <taxon>Mucoromycota</taxon>
        <taxon>Mucoromycotina</taxon>
        <taxon>Mucoromycetes</taxon>
        <taxon>Mucorales</taxon>
        <taxon>Lichtheimiaceae</taxon>
        <taxon>Lichtheimia</taxon>
    </lineage>
</organism>
<reference evidence="2" key="1">
    <citation type="journal article" date="2014" name="Genome Announc.">
        <title>De novo whole-genome sequence and genome annotation of Lichtheimia ramosa.</title>
        <authorList>
            <person name="Linde J."/>
            <person name="Schwartze V."/>
            <person name="Binder U."/>
            <person name="Lass-Florl C."/>
            <person name="Voigt K."/>
            <person name="Horn F."/>
        </authorList>
    </citation>
    <scope>NUCLEOTIDE SEQUENCE</scope>
    <source>
        <strain evidence="2">JMRC FSU:6197</strain>
    </source>
</reference>
<dbReference type="GO" id="GO:0031146">
    <property type="term" value="P:SCF-dependent proteasomal ubiquitin-dependent protein catabolic process"/>
    <property type="evidence" value="ECO:0007669"/>
    <property type="project" value="TreeGrafter"/>
</dbReference>
<dbReference type="OrthoDB" id="550575at2759"/>
<protein>
    <recommendedName>
        <fullName evidence="3">RNI-like protein</fullName>
    </recommendedName>
</protein>
<gene>
    <name evidence="2" type="ORF">LRAMOSA04848</name>
</gene>
<dbReference type="AlphaFoldDB" id="A0A077X0U8"/>
<dbReference type="SUPFAM" id="SSF52047">
    <property type="entry name" value="RNI-like"/>
    <property type="match status" value="1"/>
</dbReference>
<name>A0A077X0U8_9FUNG</name>
<dbReference type="Pfam" id="PF13516">
    <property type="entry name" value="LRR_6"/>
    <property type="match status" value="1"/>
</dbReference>